<organism evidence="2 3">
    <name type="scientific">Scytonema hofmannii PCC 7110</name>
    <dbReference type="NCBI Taxonomy" id="128403"/>
    <lineage>
        <taxon>Bacteria</taxon>
        <taxon>Bacillati</taxon>
        <taxon>Cyanobacteriota</taxon>
        <taxon>Cyanophyceae</taxon>
        <taxon>Nostocales</taxon>
        <taxon>Scytonemataceae</taxon>
        <taxon>Scytonema</taxon>
    </lineage>
</organism>
<dbReference type="OrthoDB" id="461120at2"/>
<evidence type="ECO:0000259" key="1">
    <source>
        <dbReference type="Pfam" id="PF18648"/>
    </source>
</evidence>
<sequence>MEHSAQNSLDSSALVEQVILPITLYTFGNRTSPRPPRSSVDIAVEKDLVKPTQPPTGASTFADIQYAPLTGHYYKLDKGTPLPVGLEVVADGKDVGGTHSPTHHTIYPAVEMPFSEFVEKFLNCGWIYVGKKEIR</sequence>
<dbReference type="AlphaFoldDB" id="A0A139X580"/>
<feature type="domain" description="Tse2 ADP-ribosyltransferase toxin" evidence="1">
    <location>
        <begin position="29"/>
        <end position="121"/>
    </location>
</feature>
<dbReference type="Pfam" id="PF18648">
    <property type="entry name" value="ADPRTs_Tse2"/>
    <property type="match status" value="1"/>
</dbReference>
<proteinExistence type="predicted"/>
<keyword evidence="3" id="KW-1185">Reference proteome</keyword>
<dbReference type="Proteomes" id="UP000076925">
    <property type="component" value="Unassembled WGS sequence"/>
</dbReference>
<gene>
    <name evidence="2" type="ORF">WA1_28290</name>
</gene>
<dbReference type="EMBL" id="ANNX02000031">
    <property type="protein sequence ID" value="KYC39871.1"/>
    <property type="molecule type" value="Genomic_DNA"/>
</dbReference>
<evidence type="ECO:0000313" key="3">
    <source>
        <dbReference type="Proteomes" id="UP000076925"/>
    </source>
</evidence>
<name>A0A139X580_9CYAN</name>
<accession>A0A139X580</accession>
<evidence type="ECO:0000313" key="2">
    <source>
        <dbReference type="EMBL" id="KYC39871.1"/>
    </source>
</evidence>
<dbReference type="InterPro" id="IPR041018">
    <property type="entry name" value="ADPRTs_Tse2"/>
</dbReference>
<comment type="caution">
    <text evidence="2">The sequence shown here is derived from an EMBL/GenBank/DDBJ whole genome shotgun (WGS) entry which is preliminary data.</text>
</comment>
<dbReference type="RefSeq" id="WP_017749895.1">
    <property type="nucleotide sequence ID" value="NZ_KQ976354.1"/>
</dbReference>
<dbReference type="STRING" id="128403.WA1_28290"/>
<protein>
    <recommendedName>
        <fullName evidence="1">Tse2 ADP-ribosyltransferase toxin domain-containing protein</fullName>
    </recommendedName>
</protein>
<reference evidence="2 3" key="1">
    <citation type="journal article" date="2013" name="Genome Biol. Evol.">
        <title>Genomes of Stigonematalean cyanobacteria (subsection V) and the evolution of oxygenic photosynthesis from prokaryotes to plastids.</title>
        <authorList>
            <person name="Dagan T."/>
            <person name="Roettger M."/>
            <person name="Stucken K."/>
            <person name="Landan G."/>
            <person name="Koch R."/>
            <person name="Major P."/>
            <person name="Gould S.B."/>
            <person name="Goremykin V.V."/>
            <person name="Rippka R."/>
            <person name="Tandeau de Marsac N."/>
            <person name="Gugger M."/>
            <person name="Lockhart P.J."/>
            <person name="Allen J.F."/>
            <person name="Brune I."/>
            <person name="Maus I."/>
            <person name="Puhler A."/>
            <person name="Martin W.F."/>
        </authorList>
    </citation>
    <scope>NUCLEOTIDE SEQUENCE [LARGE SCALE GENOMIC DNA]</scope>
    <source>
        <strain evidence="2 3">PCC 7110</strain>
    </source>
</reference>